<protein>
    <recommendedName>
        <fullName evidence="8">3-phosphoshikimate 1-carboxyvinyltransferase</fullName>
        <ecNumber evidence="8">2.5.1.19</ecNumber>
    </recommendedName>
    <alternativeName>
        <fullName evidence="8">5-enolpyruvylshikimate-3-phosphate synthase</fullName>
        <shortName evidence="8">EPSP synthase</shortName>
        <shortName evidence="8">EPSPS</shortName>
    </alternativeName>
</protein>
<dbReference type="GO" id="GO:0003866">
    <property type="term" value="F:3-phosphoshikimate 1-carboxyvinyltransferase activity"/>
    <property type="evidence" value="ECO:0007669"/>
    <property type="project" value="UniProtKB-UniRule"/>
</dbReference>
<accession>A0A379ET30</accession>
<comment type="function">
    <text evidence="8">Catalyzes the transfer of the enolpyruvyl moiety of phosphoenolpyruvate (PEP) to the 5-hydroxyl of shikimate-3-phosphate (S3P) to produce enolpyruvyl shikimate-3-phosphate and inorganic phosphate.</text>
</comment>
<dbReference type="PROSITE" id="PS00885">
    <property type="entry name" value="EPSP_SYNTHASE_2"/>
    <property type="match status" value="1"/>
</dbReference>
<name>A0A379ET30_9PAST</name>
<keyword evidence="5 8" id="KW-0808">Transferase</keyword>
<sequence length="440" mass="48270">MQQATSITLNPINFIEGEVTLPGSKSLSNRALLLAALAQGKTTLTNLLDSDDVRHMLNALKQLGVNYQLSEDKSICEVDGLGGPFKWQNGLALFLGNAGTAMRPLAAALCLSSPESEGKNEIILTGEPRMKERPIKHLVDALIQAGADIQYLEQEGYPPITIRNTGLNGGTIKIEGSISSQFLTALLMVSPMAKADTEIEVIGELVSKPYIDITLHMMQTFGVEVKNQNYQRFFIKGNQQYRSPITFLVEGDASSASYFLAAAAIKGKVKVRGVGKNSIQGDRLFANSLEQMGANVTWGDDFIQVEKGELKGIDMDMNHIPDAAMTIATTALFAKGETILRNIYNWRVKETDRLAAMATELRKIGADVEEGEDFLRIQPLELTKFQHAQIETYNDHRIAMCFSLIALSNSPVTILDPNCTAKTFPTFFTEFLKLAEAVNT</sequence>
<proteinExistence type="inferred from homology"/>
<evidence type="ECO:0000256" key="7">
    <source>
        <dbReference type="ARBA" id="ARBA00044633"/>
    </source>
</evidence>
<evidence type="ECO:0000259" key="9">
    <source>
        <dbReference type="Pfam" id="PF00275"/>
    </source>
</evidence>
<dbReference type="HAMAP" id="MF_00210">
    <property type="entry name" value="EPSP_synth"/>
    <property type="match status" value="1"/>
</dbReference>
<dbReference type="UniPathway" id="UPA00053">
    <property type="reaction ID" value="UER00089"/>
</dbReference>
<dbReference type="GO" id="GO:0009073">
    <property type="term" value="P:aromatic amino acid family biosynthetic process"/>
    <property type="evidence" value="ECO:0007669"/>
    <property type="project" value="UniProtKB-KW"/>
</dbReference>
<feature type="domain" description="Enolpyruvate transferase" evidence="9">
    <location>
        <begin position="11"/>
        <end position="429"/>
    </location>
</feature>
<feature type="binding site" evidence="8">
    <location>
        <position position="99"/>
    </location>
    <ligand>
        <name>phosphoenolpyruvate</name>
        <dbReference type="ChEBI" id="CHEBI:58702"/>
    </ligand>
</feature>
<feature type="binding site" evidence="8">
    <location>
        <position position="207"/>
    </location>
    <ligand>
        <name>3-phosphoshikimate</name>
        <dbReference type="ChEBI" id="CHEBI:145989"/>
    </ligand>
</feature>
<evidence type="ECO:0000256" key="1">
    <source>
        <dbReference type="ARBA" id="ARBA00004811"/>
    </source>
</evidence>
<feature type="binding site" evidence="8">
    <location>
        <position position="25"/>
    </location>
    <ligand>
        <name>phosphoenolpyruvate</name>
        <dbReference type="ChEBI" id="CHEBI:58702"/>
    </ligand>
</feature>
<feature type="binding site" evidence="8">
    <location>
        <position position="345"/>
    </location>
    <ligand>
        <name>3-phosphoshikimate</name>
        <dbReference type="ChEBI" id="CHEBI:145989"/>
    </ligand>
</feature>
<dbReference type="PANTHER" id="PTHR21090">
    <property type="entry name" value="AROM/DEHYDROQUINATE SYNTHASE"/>
    <property type="match status" value="1"/>
</dbReference>
<dbReference type="InterPro" id="IPR001986">
    <property type="entry name" value="Enolpyruvate_Tfrase_dom"/>
</dbReference>
<evidence type="ECO:0000256" key="2">
    <source>
        <dbReference type="ARBA" id="ARBA00009948"/>
    </source>
</evidence>
<feature type="binding site" evidence="8">
    <location>
        <position position="422"/>
    </location>
    <ligand>
        <name>phosphoenolpyruvate</name>
        <dbReference type="ChEBI" id="CHEBI:58702"/>
    </ligand>
</feature>
<comment type="subcellular location">
    <subcellularLocation>
        <location evidence="8">Cytoplasm</location>
    </subcellularLocation>
</comment>
<dbReference type="Proteomes" id="UP000254704">
    <property type="component" value="Unassembled WGS sequence"/>
</dbReference>
<comment type="similarity">
    <text evidence="2 8">Belongs to the EPSP synthase family.</text>
</comment>
<feature type="binding site" evidence="8">
    <location>
        <position position="180"/>
    </location>
    <ligand>
        <name>3-phosphoshikimate</name>
        <dbReference type="ChEBI" id="CHEBI:145989"/>
    </ligand>
</feature>
<dbReference type="GO" id="GO:0009423">
    <property type="term" value="P:chorismate biosynthetic process"/>
    <property type="evidence" value="ECO:0007669"/>
    <property type="project" value="UniProtKB-UniRule"/>
</dbReference>
<feature type="binding site" evidence="8">
    <location>
        <position position="179"/>
    </location>
    <ligand>
        <name>3-phosphoshikimate</name>
        <dbReference type="ChEBI" id="CHEBI:145989"/>
    </ligand>
</feature>
<dbReference type="SUPFAM" id="SSF55205">
    <property type="entry name" value="EPT/RTPC-like"/>
    <property type="match status" value="1"/>
</dbReference>
<dbReference type="InterPro" id="IPR013792">
    <property type="entry name" value="RNA3'P_cycl/enolpyr_Trfase_a/b"/>
</dbReference>
<dbReference type="InterPro" id="IPR023193">
    <property type="entry name" value="EPSP_synthase_CS"/>
</dbReference>
<dbReference type="InterPro" id="IPR036968">
    <property type="entry name" value="Enolpyruvate_Tfrase_sf"/>
</dbReference>
<evidence type="ECO:0000313" key="10">
    <source>
        <dbReference type="EMBL" id="SUC09468.1"/>
    </source>
</evidence>
<dbReference type="Gene3D" id="3.65.10.10">
    <property type="entry name" value="Enolpyruvate transferase domain"/>
    <property type="match status" value="2"/>
</dbReference>
<evidence type="ECO:0000256" key="8">
    <source>
        <dbReference type="HAMAP-Rule" id="MF_00210"/>
    </source>
</evidence>
<feature type="binding site" evidence="8">
    <location>
        <position position="26"/>
    </location>
    <ligand>
        <name>3-phosphoshikimate</name>
        <dbReference type="ChEBI" id="CHEBI:145989"/>
    </ligand>
</feature>
<feature type="binding site" evidence="8">
    <location>
        <position position="133"/>
    </location>
    <ligand>
        <name>phosphoenolpyruvate</name>
        <dbReference type="ChEBI" id="CHEBI:58702"/>
    </ligand>
</feature>
<feature type="binding site" evidence="8">
    <location>
        <position position="349"/>
    </location>
    <ligand>
        <name>3-phosphoshikimate</name>
        <dbReference type="ChEBI" id="CHEBI:145989"/>
    </ligand>
</feature>
<dbReference type="PIRSF" id="PIRSF000505">
    <property type="entry name" value="EPSPS"/>
    <property type="match status" value="1"/>
</dbReference>
<feature type="binding site" evidence="8">
    <location>
        <position position="181"/>
    </location>
    <ligand>
        <name>phosphoenolpyruvate</name>
        <dbReference type="ChEBI" id="CHEBI:58702"/>
    </ligand>
</feature>
<dbReference type="GO" id="GO:0008652">
    <property type="term" value="P:amino acid biosynthetic process"/>
    <property type="evidence" value="ECO:0007669"/>
    <property type="project" value="UniProtKB-KW"/>
</dbReference>
<gene>
    <name evidence="8 10" type="primary">aroA</name>
    <name evidence="10" type="ORF">NCTC11621_00550</name>
</gene>
<evidence type="ECO:0000256" key="6">
    <source>
        <dbReference type="ARBA" id="ARBA00023141"/>
    </source>
</evidence>
<dbReference type="FunFam" id="3.65.10.10:FF:000003">
    <property type="entry name" value="3-phosphoshikimate 1-carboxyvinyltransferase"/>
    <property type="match status" value="1"/>
</dbReference>
<dbReference type="RefSeq" id="WP_115322504.1">
    <property type="nucleotide sequence ID" value="NZ_UGTV01000015.1"/>
</dbReference>
<dbReference type="NCBIfam" id="TIGR01356">
    <property type="entry name" value="aroA"/>
    <property type="match status" value="1"/>
</dbReference>
<dbReference type="PROSITE" id="PS00104">
    <property type="entry name" value="EPSP_SYNTHASE_1"/>
    <property type="match status" value="1"/>
</dbReference>
<reference evidence="10 11" key="1">
    <citation type="submission" date="2018-06" db="EMBL/GenBank/DDBJ databases">
        <authorList>
            <consortium name="Pathogen Informatics"/>
            <person name="Doyle S."/>
        </authorList>
    </citation>
    <scope>NUCLEOTIDE SEQUENCE [LARGE SCALE GENOMIC DNA]</scope>
    <source>
        <strain evidence="10 11">NCTC11621</strain>
    </source>
</reference>
<dbReference type="Pfam" id="PF00275">
    <property type="entry name" value="EPSP_synthase"/>
    <property type="match status" value="1"/>
</dbReference>
<keyword evidence="3 8" id="KW-0963">Cytoplasm</keyword>
<dbReference type="EMBL" id="UGTV01000015">
    <property type="protein sequence ID" value="SUC09468.1"/>
    <property type="molecule type" value="Genomic_DNA"/>
</dbReference>
<dbReference type="CDD" id="cd01556">
    <property type="entry name" value="EPSP_synthase"/>
    <property type="match status" value="1"/>
</dbReference>
<feature type="binding site" evidence="8">
    <location>
        <position position="397"/>
    </location>
    <ligand>
        <name>phosphoenolpyruvate</name>
        <dbReference type="ChEBI" id="CHEBI:58702"/>
    </ligand>
</feature>
<comment type="subunit">
    <text evidence="8">Monomer.</text>
</comment>
<feature type="binding site" evidence="8">
    <location>
        <position position="25"/>
    </location>
    <ligand>
        <name>3-phosphoshikimate</name>
        <dbReference type="ChEBI" id="CHEBI:145989"/>
    </ligand>
</feature>
<keyword evidence="4 8" id="KW-0028">Amino-acid biosynthesis</keyword>
<dbReference type="GO" id="GO:0005737">
    <property type="term" value="C:cytoplasm"/>
    <property type="evidence" value="ECO:0007669"/>
    <property type="project" value="UniProtKB-SubCell"/>
</dbReference>
<evidence type="ECO:0000313" key="11">
    <source>
        <dbReference type="Proteomes" id="UP000254704"/>
    </source>
</evidence>
<comment type="pathway">
    <text evidence="1 8">Metabolic intermediate biosynthesis; chorismate biosynthesis; chorismate from D-erythrose 4-phosphate and phosphoenolpyruvate: step 6/7.</text>
</comment>
<feature type="binding site" evidence="8">
    <location>
        <position position="30"/>
    </location>
    <ligand>
        <name>3-phosphoshikimate</name>
        <dbReference type="ChEBI" id="CHEBI:145989"/>
    </ligand>
</feature>
<evidence type="ECO:0000256" key="3">
    <source>
        <dbReference type="ARBA" id="ARBA00022490"/>
    </source>
</evidence>
<keyword evidence="6 8" id="KW-0057">Aromatic amino acid biosynthesis</keyword>
<feature type="binding site" evidence="8">
    <location>
        <position position="353"/>
    </location>
    <ligand>
        <name>phosphoenolpyruvate</name>
        <dbReference type="ChEBI" id="CHEBI:58702"/>
    </ligand>
</feature>
<dbReference type="InterPro" id="IPR006264">
    <property type="entry name" value="EPSP_synthase"/>
</dbReference>
<organism evidence="10 11">
    <name type="scientific">Pasteurella canis</name>
    <dbReference type="NCBI Taxonomy" id="753"/>
    <lineage>
        <taxon>Bacteria</taxon>
        <taxon>Pseudomonadati</taxon>
        <taxon>Pseudomonadota</taxon>
        <taxon>Gammaproteobacteria</taxon>
        <taxon>Pasteurellales</taxon>
        <taxon>Pasteurellaceae</taxon>
        <taxon>Pasteurella</taxon>
    </lineage>
</organism>
<evidence type="ECO:0000256" key="5">
    <source>
        <dbReference type="ARBA" id="ARBA00022679"/>
    </source>
</evidence>
<feature type="binding site" evidence="8">
    <location>
        <position position="322"/>
    </location>
    <ligand>
        <name>3-phosphoshikimate</name>
        <dbReference type="ChEBI" id="CHEBI:145989"/>
    </ligand>
</feature>
<feature type="binding site" evidence="8">
    <location>
        <position position="181"/>
    </location>
    <ligand>
        <name>3-phosphoshikimate</name>
        <dbReference type="ChEBI" id="CHEBI:145989"/>
    </ligand>
</feature>
<dbReference type="EC" id="2.5.1.19" evidence="8"/>
<dbReference type="FunFam" id="3.65.10.10:FF:000004">
    <property type="entry name" value="3-phosphoshikimate 1-carboxyvinyltransferase"/>
    <property type="match status" value="1"/>
</dbReference>
<comment type="catalytic activity">
    <reaction evidence="7">
        <text>3-phosphoshikimate + phosphoenolpyruvate = 5-O-(1-carboxyvinyl)-3-phosphoshikimate + phosphate</text>
        <dbReference type="Rhea" id="RHEA:21256"/>
        <dbReference type="ChEBI" id="CHEBI:43474"/>
        <dbReference type="ChEBI" id="CHEBI:57701"/>
        <dbReference type="ChEBI" id="CHEBI:58702"/>
        <dbReference type="ChEBI" id="CHEBI:145989"/>
        <dbReference type="EC" id="2.5.1.19"/>
    </reaction>
    <physiologicalReaction direction="left-to-right" evidence="7">
        <dbReference type="Rhea" id="RHEA:21257"/>
    </physiologicalReaction>
</comment>
<dbReference type="PANTHER" id="PTHR21090:SF5">
    <property type="entry name" value="PENTAFUNCTIONAL AROM POLYPEPTIDE"/>
    <property type="match status" value="1"/>
</dbReference>
<evidence type="ECO:0000256" key="4">
    <source>
        <dbReference type="ARBA" id="ARBA00022605"/>
    </source>
</evidence>
<feature type="active site" description="Proton acceptor" evidence="8">
    <location>
        <position position="322"/>
    </location>
</feature>
<dbReference type="AlphaFoldDB" id="A0A379ET30"/>